<sequence length="91" mass="9959">MIKNNTKHGGKPPRAADVVEWCAQFVHQFRTARESGDKGRLWDVRDWAPPTVGMLKMNIDASVEKGSKGLGLECVVCDSAGWVVYTSAAIL</sequence>
<reference evidence="1" key="1">
    <citation type="submission" date="2018-11" db="EMBL/GenBank/DDBJ databases">
        <authorList>
            <person name="Grassa J C."/>
        </authorList>
    </citation>
    <scope>NUCLEOTIDE SEQUENCE [LARGE SCALE GENOMIC DNA]</scope>
</reference>
<protein>
    <submittedName>
        <fullName evidence="1">Uncharacterized protein</fullName>
    </submittedName>
</protein>
<name>A0A803QGH0_CANSA</name>
<organism evidence="1 2">
    <name type="scientific">Cannabis sativa</name>
    <name type="common">Hemp</name>
    <name type="synonym">Marijuana</name>
    <dbReference type="NCBI Taxonomy" id="3483"/>
    <lineage>
        <taxon>Eukaryota</taxon>
        <taxon>Viridiplantae</taxon>
        <taxon>Streptophyta</taxon>
        <taxon>Embryophyta</taxon>
        <taxon>Tracheophyta</taxon>
        <taxon>Spermatophyta</taxon>
        <taxon>Magnoliopsida</taxon>
        <taxon>eudicotyledons</taxon>
        <taxon>Gunneridae</taxon>
        <taxon>Pentapetalae</taxon>
        <taxon>rosids</taxon>
        <taxon>fabids</taxon>
        <taxon>Rosales</taxon>
        <taxon>Cannabaceae</taxon>
        <taxon>Cannabis</taxon>
    </lineage>
</organism>
<dbReference type="EMBL" id="UZAU01000723">
    <property type="status" value="NOT_ANNOTATED_CDS"/>
    <property type="molecule type" value="Genomic_DNA"/>
</dbReference>
<reference evidence="1" key="2">
    <citation type="submission" date="2021-03" db="UniProtKB">
        <authorList>
            <consortium name="EnsemblPlants"/>
        </authorList>
    </citation>
    <scope>IDENTIFICATION</scope>
</reference>
<dbReference type="Proteomes" id="UP000596661">
    <property type="component" value="Chromosome 9"/>
</dbReference>
<proteinExistence type="predicted"/>
<evidence type="ECO:0000313" key="1">
    <source>
        <dbReference type="EnsemblPlants" id="cds.evm.model.09.508"/>
    </source>
</evidence>
<dbReference type="AlphaFoldDB" id="A0A803QGH0"/>
<dbReference type="EnsemblPlants" id="evm.model.09.508">
    <property type="protein sequence ID" value="cds.evm.model.09.508"/>
    <property type="gene ID" value="evm.TU.09.508"/>
</dbReference>
<accession>A0A803QGH0</accession>
<keyword evidence="2" id="KW-1185">Reference proteome</keyword>
<evidence type="ECO:0000313" key="2">
    <source>
        <dbReference type="Proteomes" id="UP000596661"/>
    </source>
</evidence>
<dbReference type="Gramene" id="evm.model.09.508">
    <property type="protein sequence ID" value="cds.evm.model.09.508"/>
    <property type="gene ID" value="evm.TU.09.508"/>
</dbReference>